<dbReference type="FunFam" id="3.40.50.12780:FF:000012">
    <property type="entry name" value="Non-ribosomal peptide synthetase"/>
    <property type="match status" value="1"/>
</dbReference>
<dbReference type="Gene3D" id="3.30.559.10">
    <property type="entry name" value="Chloramphenicol acetyltransferase-like domain"/>
    <property type="match status" value="1"/>
</dbReference>
<dbReference type="Pfam" id="PF00668">
    <property type="entry name" value="Condensation"/>
    <property type="match status" value="1"/>
</dbReference>
<protein>
    <submittedName>
        <fullName evidence="4">Amino acid adenylation domain-containing protein</fullName>
    </submittedName>
</protein>
<dbReference type="EMBL" id="WRXO01000003">
    <property type="protein sequence ID" value="MVT41613.1"/>
    <property type="molecule type" value="Genomic_DNA"/>
</dbReference>
<dbReference type="Gene3D" id="3.40.50.980">
    <property type="match status" value="2"/>
</dbReference>
<dbReference type="GO" id="GO:0044550">
    <property type="term" value="P:secondary metabolite biosynthetic process"/>
    <property type="evidence" value="ECO:0007669"/>
    <property type="project" value="TreeGrafter"/>
</dbReference>
<dbReference type="Pfam" id="PF00501">
    <property type="entry name" value="AMP-binding"/>
    <property type="match status" value="1"/>
</dbReference>
<evidence type="ECO:0000256" key="2">
    <source>
        <dbReference type="ARBA" id="ARBA00022553"/>
    </source>
</evidence>
<dbReference type="SUPFAM" id="SSF52777">
    <property type="entry name" value="CoA-dependent acyltransferases"/>
    <property type="match status" value="2"/>
</dbReference>
<name>A0A6N8J919_9BACT</name>
<dbReference type="InterPro" id="IPR036736">
    <property type="entry name" value="ACP-like_sf"/>
</dbReference>
<keyword evidence="2" id="KW-0597">Phosphoprotein</keyword>
<dbReference type="InterPro" id="IPR010071">
    <property type="entry name" value="AA_adenyl_dom"/>
</dbReference>
<gene>
    <name evidence="4" type="ORF">GO495_13560</name>
</gene>
<dbReference type="Gene3D" id="3.30.300.30">
    <property type="match status" value="1"/>
</dbReference>
<dbReference type="Gene3D" id="2.30.38.10">
    <property type="entry name" value="Luciferase, Domain 3"/>
    <property type="match status" value="1"/>
</dbReference>
<proteinExistence type="predicted"/>
<dbReference type="InterPro" id="IPR025110">
    <property type="entry name" value="AMP-bd_C"/>
</dbReference>
<dbReference type="GO" id="GO:0003824">
    <property type="term" value="F:catalytic activity"/>
    <property type="evidence" value="ECO:0007669"/>
    <property type="project" value="InterPro"/>
</dbReference>
<dbReference type="PROSITE" id="PS50075">
    <property type="entry name" value="CARRIER"/>
    <property type="match status" value="1"/>
</dbReference>
<accession>A0A6N8J919</accession>
<dbReference type="InterPro" id="IPR023213">
    <property type="entry name" value="CAT-like_dom_sf"/>
</dbReference>
<dbReference type="NCBIfam" id="TIGR01733">
    <property type="entry name" value="AA-adenyl-dom"/>
    <property type="match status" value="1"/>
</dbReference>
<dbReference type="InterPro" id="IPR020459">
    <property type="entry name" value="AMP-binding"/>
</dbReference>
<reference evidence="4 5" key="1">
    <citation type="submission" date="2019-12" db="EMBL/GenBank/DDBJ databases">
        <title>The draft genomic sequence of strain Chitinophaga oryziterrae JCM 16595.</title>
        <authorList>
            <person name="Zhang X."/>
        </authorList>
    </citation>
    <scope>NUCLEOTIDE SEQUENCE [LARGE SCALE GENOMIC DNA]</scope>
    <source>
        <strain evidence="4 5">JCM 16595</strain>
    </source>
</reference>
<dbReference type="AlphaFoldDB" id="A0A6N8J919"/>
<dbReference type="SUPFAM" id="SSF56801">
    <property type="entry name" value="Acetyl-CoA synthetase-like"/>
    <property type="match status" value="1"/>
</dbReference>
<dbReference type="PROSITE" id="PS00455">
    <property type="entry name" value="AMP_BINDING"/>
    <property type="match status" value="1"/>
</dbReference>
<dbReference type="GO" id="GO:0005737">
    <property type="term" value="C:cytoplasm"/>
    <property type="evidence" value="ECO:0007669"/>
    <property type="project" value="TreeGrafter"/>
</dbReference>
<evidence type="ECO:0000313" key="5">
    <source>
        <dbReference type="Proteomes" id="UP000468388"/>
    </source>
</evidence>
<dbReference type="InterPro" id="IPR020845">
    <property type="entry name" value="AMP-binding_CS"/>
</dbReference>
<comment type="caution">
    <text evidence="4">The sequence shown here is derived from an EMBL/GenBank/DDBJ whole genome shotgun (WGS) entry which is preliminary data.</text>
</comment>
<dbReference type="InterPro" id="IPR001242">
    <property type="entry name" value="Condensation_dom"/>
</dbReference>
<organism evidence="4 5">
    <name type="scientific">Chitinophaga oryziterrae</name>
    <dbReference type="NCBI Taxonomy" id="1031224"/>
    <lineage>
        <taxon>Bacteria</taxon>
        <taxon>Pseudomonadati</taxon>
        <taxon>Bacteroidota</taxon>
        <taxon>Chitinophagia</taxon>
        <taxon>Chitinophagales</taxon>
        <taxon>Chitinophagaceae</taxon>
        <taxon>Chitinophaga</taxon>
    </lineage>
</organism>
<dbReference type="Proteomes" id="UP000468388">
    <property type="component" value="Unassembled WGS sequence"/>
</dbReference>
<dbReference type="Pfam" id="PF00550">
    <property type="entry name" value="PP-binding"/>
    <property type="match status" value="1"/>
</dbReference>
<dbReference type="InterPro" id="IPR000873">
    <property type="entry name" value="AMP-dep_synth/lig_dom"/>
</dbReference>
<dbReference type="Gene3D" id="3.30.559.30">
    <property type="entry name" value="Nonribosomal peptide synthetase, condensation domain"/>
    <property type="match status" value="1"/>
</dbReference>
<dbReference type="PANTHER" id="PTHR45527:SF1">
    <property type="entry name" value="FATTY ACID SYNTHASE"/>
    <property type="match status" value="1"/>
</dbReference>
<dbReference type="Gene3D" id="1.10.1200.10">
    <property type="entry name" value="ACP-like"/>
    <property type="match status" value="1"/>
</dbReference>
<dbReference type="FunFam" id="2.30.38.10:FF:000001">
    <property type="entry name" value="Non-ribosomal peptide synthetase PvdI"/>
    <property type="match status" value="1"/>
</dbReference>
<dbReference type="InterPro" id="IPR009081">
    <property type="entry name" value="PP-bd_ACP"/>
</dbReference>
<dbReference type="CDD" id="cd05930">
    <property type="entry name" value="A_NRPS"/>
    <property type="match status" value="1"/>
</dbReference>
<dbReference type="Pfam" id="PF13193">
    <property type="entry name" value="AMP-binding_C"/>
    <property type="match status" value="1"/>
</dbReference>
<evidence type="ECO:0000256" key="1">
    <source>
        <dbReference type="ARBA" id="ARBA00022450"/>
    </source>
</evidence>
<dbReference type="PANTHER" id="PTHR45527">
    <property type="entry name" value="NONRIBOSOMAL PEPTIDE SYNTHETASE"/>
    <property type="match status" value="1"/>
</dbReference>
<dbReference type="PRINTS" id="PR00154">
    <property type="entry name" value="AMPBINDING"/>
</dbReference>
<dbReference type="OrthoDB" id="605930at2"/>
<dbReference type="GO" id="GO:0031177">
    <property type="term" value="F:phosphopantetheine binding"/>
    <property type="evidence" value="ECO:0007669"/>
    <property type="project" value="TreeGrafter"/>
</dbReference>
<dbReference type="RefSeq" id="WP_157300250.1">
    <property type="nucleotide sequence ID" value="NZ_BAAAZB010000006.1"/>
</dbReference>
<dbReference type="InterPro" id="IPR045851">
    <property type="entry name" value="AMP-bd_C_sf"/>
</dbReference>
<feature type="domain" description="Carrier" evidence="3">
    <location>
        <begin position="962"/>
        <end position="1037"/>
    </location>
</feature>
<keyword evidence="1" id="KW-0596">Phosphopantetheine</keyword>
<keyword evidence="5" id="KW-1185">Reference proteome</keyword>
<evidence type="ECO:0000259" key="3">
    <source>
        <dbReference type="PROSITE" id="PS50075"/>
    </source>
</evidence>
<dbReference type="SUPFAM" id="SSF47336">
    <property type="entry name" value="ACP-like"/>
    <property type="match status" value="1"/>
</dbReference>
<evidence type="ECO:0000313" key="4">
    <source>
        <dbReference type="EMBL" id="MVT41613.1"/>
    </source>
</evidence>
<dbReference type="FunFam" id="3.40.50.980:FF:000001">
    <property type="entry name" value="Non-ribosomal peptide synthetase"/>
    <property type="match status" value="1"/>
</dbReference>
<sequence length="1053" mass="118177">MALQIIPLHPAQQDMYMDQLINPESPHNNTGGYTKLTGRLDKEKFREAVNSVPDVFDSFKLRFDFENPANHAYFDEDYRQYDLPELDMSHESWESIEAWMMKQFSTPFPVMQMKKETPLYFQYLIKVSEQEHLYFIKCHHLLSDGYGLAAKLQYMAAKYKSLAEGEEVQFNYASYKDEAIIASAHYNSDAYAQDGAYWKNKISKKPESLLQRKHRQGIADDKKSDALILEISGEVRSFLEELLVKTNASLQQLTIAAFIIYFAKTSGRSEFYFGVPLHKRRNKQLRRIAGMFTGLIPFKGIYKPGTTLEELIKQISASQREDYRYQNYLLGDLIRHLKVNSTEDYLLEIIVNNATLNFELDFGEGLEGISSGVPNGYLPYPLELIWYDYGKQQPLQLRVDFQLQYFTKNEVSLLTQRVLHILQQFPDALNGAVENIDIIPAEERAVLSAFGTAATMPIPAGASLVNLFAEQAARRPDAIAAVFEGKQLTYRTLDERSSQLAHYLQNMGVKADKLVPVCIERSMDMLICILGIMKAGGAYVPIDPEYPQERIKYILEDTGAYVVVSSSYSRKRIPQDVPVRIVTLDAIPDMIGKESAGPLDTVPSPNDLAYVIYTSGSTGMPKGVMVEHRGMLNHLLAKVNDLQLNEASVIAYTASYTFDISVWQMFAALLCGGTTIVYPDHLIFNPAALIKSVDQQKVTILELVPSYLAAVLRENTGAILNNLDYLLVTGEAVSQPVLAQWFSQTTIPVVNAYGPTEASDDICHYFMYNTPEQTNIPLGTPIQNLRIYILNESLEILPLGVVGEICVSGVGVARGYLNRPEQTAAKFITDPFTKDRMYRTGDLGRWLPDGTIEYLGRIDDQVKIRGYRIELGEIETMLLKSPFVSQAVVVVKAGGLTGYIVPDGTFDKEGILNWLNEKLPGYMIPALLIEVDSLPLTANGKIDKNALPDPDAGPLLVDQYVAPGNEIESQIAAICGDLLKTERIGIYDNLQELGMHSLLMMREATLLQETFGIQISVRTLFQLTSIASLANYITLHQRASMPQPAKKSRRIIL</sequence>
<dbReference type="GO" id="GO:0043041">
    <property type="term" value="P:amino acid activation for nonribosomal peptide biosynthetic process"/>
    <property type="evidence" value="ECO:0007669"/>
    <property type="project" value="TreeGrafter"/>
</dbReference>